<evidence type="ECO:0000256" key="1">
    <source>
        <dbReference type="SAM" id="MobiDB-lite"/>
    </source>
</evidence>
<protein>
    <submittedName>
        <fullName evidence="2">SHOCT domain-containing protein</fullName>
    </submittedName>
</protein>
<dbReference type="EMBL" id="JAQQXT010000009">
    <property type="protein sequence ID" value="MDC8773004.1"/>
    <property type="molecule type" value="Genomic_DNA"/>
</dbReference>
<keyword evidence="3" id="KW-1185">Reference proteome</keyword>
<evidence type="ECO:0000313" key="3">
    <source>
        <dbReference type="Proteomes" id="UP001221189"/>
    </source>
</evidence>
<reference evidence="2 3" key="1">
    <citation type="submission" date="2022-10" db="EMBL/GenBank/DDBJ databases">
        <title>Paucibacter sp. hw1 Genome sequencing.</title>
        <authorList>
            <person name="Park S."/>
        </authorList>
    </citation>
    <scope>NUCLEOTIDE SEQUENCE [LARGE SCALE GENOMIC DNA]</scope>
    <source>
        <strain evidence="3">hw1</strain>
    </source>
</reference>
<sequence length="67" mass="7378">MRSWTLAIGACLLPVLVAGCGSNEVVRPRLEATVGQQLIDLKKARDSGALSEREYEQQRRSLVDSVH</sequence>
<name>A0ABT5KGF2_9BURK</name>
<gene>
    <name evidence="2" type="ORF">PRZ03_15565</name>
</gene>
<proteinExistence type="predicted"/>
<comment type="caution">
    <text evidence="2">The sequence shown here is derived from an EMBL/GenBank/DDBJ whole genome shotgun (WGS) entry which is preliminary data.</text>
</comment>
<accession>A0ABT5KGF2</accession>
<dbReference type="Proteomes" id="UP001221189">
    <property type="component" value="Unassembled WGS sequence"/>
</dbReference>
<evidence type="ECO:0000313" key="2">
    <source>
        <dbReference type="EMBL" id="MDC8773004.1"/>
    </source>
</evidence>
<organism evidence="2 3">
    <name type="scientific">Roseateles albus</name>
    <dbReference type="NCBI Taxonomy" id="2987525"/>
    <lineage>
        <taxon>Bacteria</taxon>
        <taxon>Pseudomonadati</taxon>
        <taxon>Pseudomonadota</taxon>
        <taxon>Betaproteobacteria</taxon>
        <taxon>Burkholderiales</taxon>
        <taxon>Sphaerotilaceae</taxon>
        <taxon>Roseateles</taxon>
    </lineage>
</organism>
<feature type="region of interest" description="Disordered" evidence="1">
    <location>
        <begin position="47"/>
        <end position="67"/>
    </location>
</feature>
<dbReference type="PROSITE" id="PS51257">
    <property type="entry name" value="PROKAR_LIPOPROTEIN"/>
    <property type="match status" value="1"/>
</dbReference>
<dbReference type="RefSeq" id="WP_273601179.1">
    <property type="nucleotide sequence ID" value="NZ_JAQQXT010000009.1"/>
</dbReference>